<dbReference type="GO" id="GO:0022008">
    <property type="term" value="P:neurogenesis"/>
    <property type="evidence" value="ECO:0007669"/>
    <property type="project" value="TreeGrafter"/>
</dbReference>
<dbReference type="GO" id="GO:0005739">
    <property type="term" value="C:mitochondrion"/>
    <property type="evidence" value="ECO:0007669"/>
    <property type="project" value="TreeGrafter"/>
</dbReference>
<dbReference type="OMA" id="CSTHYKC"/>
<keyword evidence="2" id="KW-1185">Reference proteome</keyword>
<protein>
    <submittedName>
        <fullName evidence="1">Uncharacterized protein</fullName>
    </submittedName>
</protein>
<dbReference type="InterPro" id="IPR051946">
    <property type="entry name" value="Intracell_Traff-Reg"/>
</dbReference>
<organism evidence="1 2">
    <name type="scientific">Varanus komodoensis</name>
    <name type="common">Komodo dragon</name>
    <dbReference type="NCBI Taxonomy" id="61221"/>
    <lineage>
        <taxon>Eukaryota</taxon>
        <taxon>Metazoa</taxon>
        <taxon>Chordata</taxon>
        <taxon>Craniata</taxon>
        <taxon>Vertebrata</taxon>
        <taxon>Euteleostomi</taxon>
        <taxon>Lepidosauria</taxon>
        <taxon>Squamata</taxon>
        <taxon>Bifurcata</taxon>
        <taxon>Unidentata</taxon>
        <taxon>Episquamata</taxon>
        <taxon>Toxicofera</taxon>
        <taxon>Anguimorpha</taxon>
        <taxon>Paleoanguimorpha</taxon>
        <taxon>Varanoidea</taxon>
        <taxon>Varanidae</taxon>
        <taxon>Varanus</taxon>
    </lineage>
</organism>
<dbReference type="PANTHER" id="PTHR15751:SF11">
    <property type="entry name" value="TRAFFICKING KINESIN-BINDING PROTEIN 1"/>
    <property type="match status" value="1"/>
</dbReference>
<dbReference type="AlphaFoldDB" id="A0A8D2IXR6"/>
<dbReference type="GO" id="GO:0050811">
    <property type="term" value="F:GABA receptor binding"/>
    <property type="evidence" value="ECO:0007669"/>
    <property type="project" value="TreeGrafter"/>
</dbReference>
<dbReference type="GO" id="GO:0017022">
    <property type="term" value="F:myosin binding"/>
    <property type="evidence" value="ECO:0007669"/>
    <property type="project" value="TreeGrafter"/>
</dbReference>
<dbReference type="Ensembl" id="ENSVKKT00000004294.1">
    <property type="protein sequence ID" value="ENSVKKP00000004180.1"/>
    <property type="gene ID" value="ENSVKKG00000003126.1"/>
</dbReference>
<dbReference type="PANTHER" id="PTHR15751">
    <property type="entry name" value="TRAFFICKING KINESIN-BINDING PROTEIN"/>
    <property type="match status" value="1"/>
</dbReference>
<dbReference type="GO" id="GO:0098957">
    <property type="term" value="P:anterograde axonal transport of mitochondrion"/>
    <property type="evidence" value="ECO:0007669"/>
    <property type="project" value="TreeGrafter"/>
</dbReference>
<name>A0A8D2IXR6_VARKO</name>
<accession>A0A8D2IXR6</accession>
<dbReference type="GO" id="GO:1904115">
    <property type="term" value="C:axon cytoplasm"/>
    <property type="evidence" value="ECO:0007669"/>
    <property type="project" value="GOC"/>
</dbReference>
<dbReference type="GO" id="GO:0047496">
    <property type="term" value="P:vesicle transport along microtubule"/>
    <property type="evidence" value="ECO:0007669"/>
    <property type="project" value="TreeGrafter"/>
</dbReference>
<dbReference type="GO" id="GO:0031410">
    <property type="term" value="C:cytoplasmic vesicle"/>
    <property type="evidence" value="ECO:0007669"/>
    <property type="project" value="TreeGrafter"/>
</dbReference>
<dbReference type="Proteomes" id="UP000694545">
    <property type="component" value="Unplaced"/>
</dbReference>
<dbReference type="GO" id="GO:0006605">
    <property type="term" value="P:protein targeting"/>
    <property type="evidence" value="ECO:0007669"/>
    <property type="project" value="TreeGrafter"/>
</dbReference>
<evidence type="ECO:0000313" key="2">
    <source>
        <dbReference type="Proteomes" id="UP000694545"/>
    </source>
</evidence>
<evidence type="ECO:0000313" key="1">
    <source>
        <dbReference type="Ensembl" id="ENSVKKP00000004180.1"/>
    </source>
</evidence>
<reference evidence="1" key="1">
    <citation type="submission" date="2025-08" db="UniProtKB">
        <authorList>
            <consortium name="Ensembl"/>
        </authorList>
    </citation>
    <scope>IDENTIFICATION</scope>
</reference>
<dbReference type="GO" id="GO:0030425">
    <property type="term" value="C:dendrite"/>
    <property type="evidence" value="ECO:0007669"/>
    <property type="project" value="TreeGrafter"/>
</dbReference>
<dbReference type="GO" id="GO:0048311">
    <property type="term" value="P:mitochondrion distribution"/>
    <property type="evidence" value="ECO:0007669"/>
    <property type="project" value="TreeGrafter"/>
</dbReference>
<proteinExistence type="predicted"/>
<dbReference type="GO" id="GO:0008333">
    <property type="term" value="P:endosome to lysosome transport"/>
    <property type="evidence" value="ECO:0007669"/>
    <property type="project" value="TreeGrafter"/>
</dbReference>
<reference evidence="1" key="2">
    <citation type="submission" date="2025-09" db="UniProtKB">
        <authorList>
            <consortium name="Ensembl"/>
        </authorList>
    </citation>
    <scope>IDENTIFICATION</scope>
</reference>
<sequence>LPPYDNFLASKPASSILKEVRDKKNIRNIESQTDVSVSNLNLVDKVKRFGIAKVVTFAPGGLMPEGLPLGCPSVTSGIGGIQLNSGIRRNRSFPTMVGSSMQMKGPSTLTPGILMGAKLPKQTSLR</sequence>